<evidence type="ECO:0000256" key="1">
    <source>
        <dbReference type="SAM" id="Coils"/>
    </source>
</evidence>
<evidence type="ECO:0000256" key="2">
    <source>
        <dbReference type="SAM" id="MobiDB-lite"/>
    </source>
</evidence>
<name>A0A344PI29_9RHOB</name>
<protein>
    <submittedName>
        <fullName evidence="4">Uncharacterized protein</fullName>
    </submittedName>
</protein>
<feature type="transmembrane region" description="Helical" evidence="3">
    <location>
        <begin position="12"/>
        <end position="29"/>
    </location>
</feature>
<evidence type="ECO:0000256" key="3">
    <source>
        <dbReference type="SAM" id="Phobius"/>
    </source>
</evidence>
<reference evidence="5" key="1">
    <citation type="submission" date="2018-07" db="EMBL/GenBank/DDBJ databases">
        <title>Genome sequencing of Paracoccus sp. SC2-6.</title>
        <authorList>
            <person name="Heo J."/>
            <person name="Kim S.-J."/>
            <person name="Kwon S.-W."/>
        </authorList>
    </citation>
    <scope>NUCLEOTIDE SEQUENCE [LARGE SCALE GENOMIC DNA]</scope>
    <source>
        <strain evidence="5">SC2-6</strain>
    </source>
</reference>
<sequence>MNGLTLQHVAQIGLAIACVALAIYCAVLARRLRRLNDLESGLGGAIAVMTSEVSRLEAALAQTRREAAGAGAQLAAAVENARNERALWAIQTRMAPVSAPGAGVRMRRRRRSDSDDAPSGAEVSDVA</sequence>
<accession>A0A344PI29</accession>
<evidence type="ECO:0000313" key="4">
    <source>
        <dbReference type="EMBL" id="AXC49034.1"/>
    </source>
</evidence>
<keyword evidence="5" id="KW-1185">Reference proteome</keyword>
<keyword evidence="3" id="KW-1133">Transmembrane helix</keyword>
<dbReference type="KEGG" id="pars:DRW48_04420"/>
<dbReference type="AlphaFoldDB" id="A0A344PI29"/>
<dbReference type="Proteomes" id="UP000252023">
    <property type="component" value="Chromosome"/>
</dbReference>
<dbReference type="RefSeq" id="WP_114075353.1">
    <property type="nucleotide sequence ID" value="NZ_CP030918.1"/>
</dbReference>
<feature type="coiled-coil region" evidence="1">
    <location>
        <begin position="46"/>
        <end position="73"/>
    </location>
</feature>
<feature type="region of interest" description="Disordered" evidence="2">
    <location>
        <begin position="99"/>
        <end position="127"/>
    </location>
</feature>
<keyword evidence="3" id="KW-0812">Transmembrane</keyword>
<gene>
    <name evidence="4" type="ORF">DRW48_04420</name>
</gene>
<evidence type="ECO:0000313" key="5">
    <source>
        <dbReference type="Proteomes" id="UP000252023"/>
    </source>
</evidence>
<organism evidence="4 5">
    <name type="scientific">Paracoccus suum</name>
    <dbReference type="NCBI Taxonomy" id="2259340"/>
    <lineage>
        <taxon>Bacteria</taxon>
        <taxon>Pseudomonadati</taxon>
        <taxon>Pseudomonadota</taxon>
        <taxon>Alphaproteobacteria</taxon>
        <taxon>Rhodobacterales</taxon>
        <taxon>Paracoccaceae</taxon>
        <taxon>Paracoccus</taxon>
    </lineage>
</organism>
<dbReference type="OrthoDB" id="7630018at2"/>
<proteinExistence type="predicted"/>
<keyword evidence="1" id="KW-0175">Coiled coil</keyword>
<keyword evidence="3" id="KW-0472">Membrane</keyword>
<dbReference type="EMBL" id="CP030918">
    <property type="protein sequence ID" value="AXC49034.1"/>
    <property type="molecule type" value="Genomic_DNA"/>
</dbReference>